<feature type="repeat" description="TPR" evidence="1">
    <location>
        <begin position="253"/>
        <end position="286"/>
    </location>
</feature>
<dbReference type="GO" id="GO:0009933">
    <property type="term" value="P:meristem structural organization"/>
    <property type="evidence" value="ECO:0007669"/>
    <property type="project" value="InterPro"/>
</dbReference>
<dbReference type="Pfam" id="PF13181">
    <property type="entry name" value="TPR_8"/>
    <property type="match status" value="1"/>
</dbReference>
<dbReference type="EMBL" id="CM026430">
    <property type="protein sequence ID" value="KAG0561292.1"/>
    <property type="molecule type" value="Genomic_DNA"/>
</dbReference>
<dbReference type="Pfam" id="PF13424">
    <property type="entry name" value="TPR_12"/>
    <property type="match status" value="1"/>
</dbReference>
<dbReference type="SMART" id="SM00028">
    <property type="entry name" value="TPR"/>
    <property type="match status" value="7"/>
</dbReference>
<feature type="region of interest" description="Disordered" evidence="2">
    <location>
        <begin position="505"/>
        <end position="642"/>
    </location>
</feature>
<evidence type="ECO:0000256" key="1">
    <source>
        <dbReference type="PROSITE-ProRule" id="PRU00339"/>
    </source>
</evidence>
<reference evidence="3" key="1">
    <citation type="submission" date="2020-06" db="EMBL/GenBank/DDBJ databases">
        <title>WGS assembly of Ceratodon purpureus strain R40.</title>
        <authorList>
            <person name="Carey S.B."/>
            <person name="Jenkins J."/>
            <person name="Shu S."/>
            <person name="Lovell J.T."/>
            <person name="Sreedasyam A."/>
            <person name="Maumus F."/>
            <person name="Tiley G.P."/>
            <person name="Fernandez-Pozo N."/>
            <person name="Barry K."/>
            <person name="Chen C."/>
            <person name="Wang M."/>
            <person name="Lipzen A."/>
            <person name="Daum C."/>
            <person name="Saski C.A."/>
            <person name="Payton A.C."/>
            <person name="Mcbreen J.C."/>
            <person name="Conrad R.E."/>
            <person name="Kollar L.M."/>
            <person name="Olsson S."/>
            <person name="Huttunen S."/>
            <person name="Landis J.B."/>
            <person name="Wickett N.J."/>
            <person name="Johnson M.G."/>
            <person name="Rensing S.A."/>
            <person name="Grimwood J."/>
            <person name="Schmutz J."/>
            <person name="Mcdaniel S.F."/>
        </authorList>
    </citation>
    <scope>NUCLEOTIDE SEQUENCE</scope>
    <source>
        <strain evidence="3">R40</strain>
    </source>
</reference>
<dbReference type="PROSITE" id="PS50005">
    <property type="entry name" value="TPR"/>
    <property type="match status" value="2"/>
</dbReference>
<dbReference type="Pfam" id="PF13176">
    <property type="entry name" value="TPR_7"/>
    <property type="match status" value="1"/>
</dbReference>
<dbReference type="PANTHER" id="PTHR47684">
    <property type="entry name" value="PROTEIN TONSOKU"/>
    <property type="match status" value="1"/>
</dbReference>
<evidence type="ECO:0000313" key="4">
    <source>
        <dbReference type="Proteomes" id="UP000822688"/>
    </source>
</evidence>
<sequence>MGRKGKKADGPEGMKSCFRAAKESGDREEMARWANQIGHAYKDRGDYVEALTWFRLDYDISAKRQSEAPRLSLMPTCQSLGEVYHRLGDYKEALTYQERHLELAVEADDLVEQQRSLTQLGRTYLDLYEMKDDIMALPKAKDALNRAMELVKKLKANPPPGSSNFVVELVDAYNNLALLKMVTDEPLEAKRLLQLGLKICDDEEIGQNDAARTRVHHNLGRLYSERRQFLYALNHVLEDIRICRALPHPQGEAKGLINLGDIYFKRREYEQAMECYKGAHDIVRKLQDEDMLLKNVELNKEIVQAAIPKLAVLNERLAKHKELQAQVDAAHGTASERSLCLQEYKFVKELIGQAFELQFWEEHLKLGKRLKKLTNILGDLEKIGDAFETIGESYQNLCDYNKAKKWYHKSLEACKRVHHKEGQAVALINFGNALDSSGDYKGALKSFRQAHDVLKQTEDTQHLDQKINALENMHYCYVVRFNKISDARGVEAELNRLKRLKEGRGIQKEDSDEVCSETDDEAEKDDEAQVMDLDDEVPAWEPLLDNTQSTRISDPEKKPDNCINVARRSQAPKRSRVVVSDDESEESAGATLPSPPKRKFTRSSVKNNSATKSHPSSSGRKTRKPETDAVHLSSDDDLPLSTAIPAATRKKTSLLDHDNVKSPKAWSAGRLVDVSNGSRRKDEDFNDESQPEDVEERCEVGGVWDVGHTGRGSRGEARKSTSSHHDGANSHNSEGHARSSVMQAPLIVPVNINGQTLRVIIRRSETDINRTVGWLMEEIIRLYTCDNSAGKKPVVQRLEFKGSILKPVQIIEEVLTDLTSDDSVDAIIQGWVAIPVLERYEAHCIAASANVNPALALKLKVLKGSCEEIDASSCDLQDISAKPFIAALQENDALSSLDLSHNLLGNATMHAIQEMIAATKQNDLGLTLDLHMNQLGAAALTKIAKCPVTLSRLEVLKLSGNRLTDAAGRNLAAILAQSKALATLEIEGCGLTTRTIQQISSSLQPESSLVKLCIGHNNPIGGSALSILFQKLSGLLSFTELDLRGIELDEKGVLAVTSLMKSSSSLSVLNMAGCEIQNHDAQVMCRALMGSTVQLLNINMSSCGLSREPALEVCQQLTAIHGLATLNLSNNQLNEQAIDVLSVALRQEGCRLKSVILNNCSIGQSGVLHLLESLEGNSVLWELHIAGNFSLGSLEPQVMPQTDLDTGNTATQQIPPSSRSARSQGQAAGGSQADPTVVENCTSDTALKSVEPAQGDMEQSTSGYPSDHNAQNVSNKPSGHVDLLNEDTQLNEDLFYSPKLEIKTEVVDGLETAEPVEVMDGVDEPEAVTRVADPVVEELAVKIRLARGLQCLNMSENGLNSEDLKQLWEAWCDGGRMAQQEFIGNAHFAVQDGRKCTALITSCVLCQPRT</sequence>
<feature type="compositionally biased region" description="Basic and acidic residues" evidence="2">
    <location>
        <begin position="713"/>
        <end position="737"/>
    </location>
</feature>
<name>A0A8T0GWJ4_CERPU</name>
<dbReference type="InterPro" id="IPR032675">
    <property type="entry name" value="LRR_dom_sf"/>
</dbReference>
<feature type="compositionally biased region" description="Polar residues" evidence="2">
    <location>
        <begin position="1257"/>
        <end position="1277"/>
    </location>
</feature>
<organism evidence="3 4">
    <name type="scientific">Ceratodon purpureus</name>
    <name type="common">Fire moss</name>
    <name type="synonym">Dicranum purpureum</name>
    <dbReference type="NCBI Taxonomy" id="3225"/>
    <lineage>
        <taxon>Eukaryota</taxon>
        <taxon>Viridiplantae</taxon>
        <taxon>Streptophyta</taxon>
        <taxon>Embryophyta</taxon>
        <taxon>Bryophyta</taxon>
        <taxon>Bryophytina</taxon>
        <taxon>Bryopsida</taxon>
        <taxon>Dicranidae</taxon>
        <taxon>Pseudoditrichales</taxon>
        <taxon>Ditrichaceae</taxon>
        <taxon>Ceratodon</taxon>
    </lineage>
</organism>
<gene>
    <name evidence="3" type="ORF">KC19_9G052400</name>
</gene>
<feature type="region of interest" description="Disordered" evidence="2">
    <location>
        <begin position="666"/>
        <end position="738"/>
    </location>
</feature>
<dbReference type="SMART" id="SM00368">
    <property type="entry name" value="LRR_RI"/>
    <property type="match status" value="7"/>
</dbReference>
<evidence type="ECO:0000313" key="3">
    <source>
        <dbReference type="EMBL" id="KAG0561292.1"/>
    </source>
</evidence>
<dbReference type="GO" id="GO:0040029">
    <property type="term" value="P:epigenetic regulation of gene expression"/>
    <property type="evidence" value="ECO:0007669"/>
    <property type="project" value="InterPro"/>
</dbReference>
<dbReference type="Gene3D" id="3.80.10.10">
    <property type="entry name" value="Ribonuclease Inhibitor"/>
    <property type="match status" value="1"/>
</dbReference>
<feature type="compositionally biased region" description="Polar residues" evidence="2">
    <location>
        <begin position="602"/>
        <end position="619"/>
    </location>
</feature>
<dbReference type="PANTHER" id="PTHR47684:SF1">
    <property type="entry name" value="PROTEIN TONSOKU"/>
    <property type="match status" value="1"/>
</dbReference>
<dbReference type="SUPFAM" id="SSF48452">
    <property type="entry name" value="TPR-like"/>
    <property type="match status" value="2"/>
</dbReference>
<feature type="repeat" description="TPR" evidence="1">
    <location>
        <begin position="424"/>
        <end position="457"/>
    </location>
</feature>
<feature type="compositionally biased region" description="Polar residues" evidence="2">
    <location>
        <begin position="1199"/>
        <end position="1216"/>
    </location>
</feature>
<feature type="compositionally biased region" description="Acidic residues" evidence="2">
    <location>
        <begin position="684"/>
        <end position="696"/>
    </location>
</feature>
<feature type="compositionally biased region" description="Acidic residues" evidence="2">
    <location>
        <begin position="510"/>
        <end position="538"/>
    </location>
</feature>
<evidence type="ECO:0000256" key="2">
    <source>
        <dbReference type="SAM" id="MobiDB-lite"/>
    </source>
</evidence>
<keyword evidence="1" id="KW-0802">TPR repeat</keyword>
<comment type="caution">
    <text evidence="3">The sequence shown here is derived from an EMBL/GenBank/DDBJ whole genome shotgun (WGS) entry which is preliminary data.</text>
</comment>
<dbReference type="InterPro" id="IPR011990">
    <property type="entry name" value="TPR-like_helical_dom_sf"/>
</dbReference>
<dbReference type="GO" id="GO:0005634">
    <property type="term" value="C:nucleus"/>
    <property type="evidence" value="ECO:0007669"/>
    <property type="project" value="InterPro"/>
</dbReference>
<keyword evidence="4" id="KW-1185">Reference proteome</keyword>
<proteinExistence type="predicted"/>
<accession>A0A8T0GWJ4</accession>
<feature type="region of interest" description="Disordered" evidence="2">
    <location>
        <begin position="1197"/>
        <end position="1283"/>
    </location>
</feature>
<dbReference type="Proteomes" id="UP000822688">
    <property type="component" value="Chromosome 9"/>
</dbReference>
<dbReference type="SUPFAM" id="SSF52047">
    <property type="entry name" value="RNI-like"/>
    <property type="match status" value="1"/>
</dbReference>
<protein>
    <recommendedName>
        <fullName evidence="5">Protein TONSOKU</fullName>
    </recommendedName>
</protein>
<dbReference type="Gene3D" id="1.25.40.10">
    <property type="entry name" value="Tetratricopeptide repeat domain"/>
    <property type="match status" value="2"/>
</dbReference>
<evidence type="ECO:0008006" key="5">
    <source>
        <dbReference type="Google" id="ProtNLM"/>
    </source>
</evidence>
<dbReference type="InterPro" id="IPR019734">
    <property type="entry name" value="TPR_rpt"/>
</dbReference>
<feature type="compositionally biased region" description="Low complexity" evidence="2">
    <location>
        <begin position="1217"/>
        <end position="1233"/>
    </location>
</feature>
<dbReference type="InterPro" id="IPR044227">
    <property type="entry name" value="TONSOKU"/>
</dbReference>
<dbReference type="GO" id="GO:0072423">
    <property type="term" value="P:response to DNA damage checkpoint signaling"/>
    <property type="evidence" value="ECO:0007669"/>
    <property type="project" value="InterPro"/>
</dbReference>